<dbReference type="Gene3D" id="3.40.50.1820">
    <property type="entry name" value="alpha/beta hydrolase"/>
    <property type="match status" value="1"/>
</dbReference>
<keyword evidence="1" id="KW-0378">Hydrolase</keyword>
<dbReference type="PANTHER" id="PTHR48081">
    <property type="entry name" value="AB HYDROLASE SUPERFAMILY PROTEIN C4A8.06C"/>
    <property type="match status" value="1"/>
</dbReference>
<dbReference type="RefSeq" id="WP_285660441.1">
    <property type="nucleotide sequence ID" value="NZ_BSTX01000001.1"/>
</dbReference>
<dbReference type="EMBL" id="BSTX01000001">
    <property type="protein sequence ID" value="GLZ75196.1"/>
    <property type="molecule type" value="Genomic_DNA"/>
</dbReference>
<evidence type="ECO:0000313" key="4">
    <source>
        <dbReference type="Proteomes" id="UP001165079"/>
    </source>
</evidence>
<evidence type="ECO:0000259" key="2">
    <source>
        <dbReference type="Pfam" id="PF07859"/>
    </source>
</evidence>
<dbReference type="PANTHER" id="PTHR48081:SF8">
    <property type="entry name" value="ALPHA_BETA HYDROLASE FOLD-3 DOMAIN-CONTAINING PROTEIN-RELATED"/>
    <property type="match status" value="1"/>
</dbReference>
<dbReference type="Pfam" id="PF07859">
    <property type="entry name" value="Abhydrolase_3"/>
    <property type="match status" value="1"/>
</dbReference>
<name>A0A9W6SGX0_9ACTN</name>
<accession>A0A9W6SGX0</accession>
<dbReference type="GO" id="GO:0016787">
    <property type="term" value="F:hydrolase activity"/>
    <property type="evidence" value="ECO:0007669"/>
    <property type="project" value="UniProtKB-KW"/>
</dbReference>
<evidence type="ECO:0000256" key="1">
    <source>
        <dbReference type="ARBA" id="ARBA00022801"/>
    </source>
</evidence>
<gene>
    <name evidence="3" type="ORF">Afil01_00030</name>
</gene>
<dbReference type="SUPFAM" id="SSF53474">
    <property type="entry name" value="alpha/beta-Hydrolases"/>
    <property type="match status" value="1"/>
</dbReference>
<dbReference type="InterPro" id="IPR029058">
    <property type="entry name" value="AB_hydrolase_fold"/>
</dbReference>
<reference evidence="3" key="1">
    <citation type="submission" date="2023-03" db="EMBL/GenBank/DDBJ databases">
        <title>Actinorhabdospora filicis NBRC 111898.</title>
        <authorList>
            <person name="Ichikawa N."/>
            <person name="Sato H."/>
            <person name="Tonouchi N."/>
        </authorList>
    </citation>
    <scope>NUCLEOTIDE SEQUENCE</scope>
    <source>
        <strain evidence="3">NBRC 111898</strain>
    </source>
</reference>
<sequence length="304" mass="31644">MSHAFADDALAAFVAEAGAQGGPTFRERGAADVRAGAAAVVRPREPELFEVRDVDAGGVAARLYRPSAGASRVLVYLHGGMWSIGSLETHDRACRALARDAGVSVLAVDYRLAPEHPFPAAVEDAVAVFGWATRLDARPGIGGDSAGGHLAALASIVLRDGGGPLPSALVMAYPNTDLTFSRPSTREKAEGWGLTTDAVMWGAEQWVPDPATRADPRVSPLFAGLAGLPPAVVVTAEHDPLRDEGEEFAARLGEAGVPVVLRREEGMIHGFLTLHGVSPAVESATARFAADVARVFGNSDTLAV</sequence>
<dbReference type="InterPro" id="IPR013094">
    <property type="entry name" value="AB_hydrolase_3"/>
</dbReference>
<dbReference type="AlphaFoldDB" id="A0A9W6SGX0"/>
<proteinExistence type="predicted"/>
<protein>
    <recommendedName>
        <fullName evidence="2">Alpha/beta hydrolase fold-3 domain-containing protein</fullName>
    </recommendedName>
</protein>
<dbReference type="InterPro" id="IPR050300">
    <property type="entry name" value="GDXG_lipolytic_enzyme"/>
</dbReference>
<comment type="caution">
    <text evidence="3">The sequence shown here is derived from an EMBL/GenBank/DDBJ whole genome shotgun (WGS) entry which is preliminary data.</text>
</comment>
<feature type="domain" description="Alpha/beta hydrolase fold-3" evidence="2">
    <location>
        <begin position="74"/>
        <end position="272"/>
    </location>
</feature>
<keyword evidence="4" id="KW-1185">Reference proteome</keyword>
<organism evidence="3 4">
    <name type="scientific">Actinorhabdospora filicis</name>
    <dbReference type="NCBI Taxonomy" id="1785913"/>
    <lineage>
        <taxon>Bacteria</taxon>
        <taxon>Bacillati</taxon>
        <taxon>Actinomycetota</taxon>
        <taxon>Actinomycetes</taxon>
        <taxon>Micromonosporales</taxon>
        <taxon>Micromonosporaceae</taxon>
        <taxon>Actinorhabdospora</taxon>
    </lineage>
</organism>
<evidence type="ECO:0000313" key="3">
    <source>
        <dbReference type="EMBL" id="GLZ75196.1"/>
    </source>
</evidence>
<dbReference type="Proteomes" id="UP001165079">
    <property type="component" value="Unassembled WGS sequence"/>
</dbReference>